<dbReference type="EMBL" id="JBHSIT010000015">
    <property type="protein sequence ID" value="MFC4913154.1"/>
    <property type="molecule type" value="Genomic_DNA"/>
</dbReference>
<dbReference type="Proteomes" id="UP001595872">
    <property type="component" value="Unassembled WGS sequence"/>
</dbReference>
<dbReference type="RefSeq" id="WP_378263795.1">
    <property type="nucleotide sequence ID" value="NZ_JBHSIT010000015.1"/>
</dbReference>
<dbReference type="Pfam" id="PF09438">
    <property type="entry name" value="DUF2017"/>
    <property type="match status" value="1"/>
</dbReference>
<sequence length="204" mass="22328">MKVRKGRRDTVRIRFEPEEAALVRTLMEQLLDLLGEPPAADDELAAVGITDRSSMPEDPVLARLFPDAYRDDGEAAGEFRRYTEMGLRDGKREAAGIVLATLGEAFVSDGSGGTAPLPETSGASVAGAFTADASPADVELTADQAQAWLRALNDVRLALGTRLDISEEWYEEAERLDPSDPRLPMFAAYDWLTMLQESLVRAVW</sequence>
<protein>
    <submittedName>
        <fullName evidence="1">DUF2017 domain-containing protein</fullName>
    </submittedName>
</protein>
<reference evidence="2" key="1">
    <citation type="journal article" date="2019" name="Int. J. Syst. Evol. Microbiol.">
        <title>The Global Catalogue of Microorganisms (GCM) 10K type strain sequencing project: providing services to taxonomists for standard genome sequencing and annotation.</title>
        <authorList>
            <consortium name="The Broad Institute Genomics Platform"/>
            <consortium name="The Broad Institute Genome Sequencing Center for Infectious Disease"/>
            <person name="Wu L."/>
            <person name="Ma J."/>
        </authorList>
    </citation>
    <scope>NUCLEOTIDE SEQUENCE [LARGE SCALE GENOMIC DNA]</scope>
    <source>
        <strain evidence="2">KLKA75</strain>
    </source>
</reference>
<evidence type="ECO:0000313" key="2">
    <source>
        <dbReference type="Proteomes" id="UP001595872"/>
    </source>
</evidence>
<evidence type="ECO:0000313" key="1">
    <source>
        <dbReference type="EMBL" id="MFC4913154.1"/>
    </source>
</evidence>
<organism evidence="1 2">
    <name type="scientific">Actinomadura gamaensis</name>
    <dbReference type="NCBI Taxonomy" id="1763541"/>
    <lineage>
        <taxon>Bacteria</taxon>
        <taxon>Bacillati</taxon>
        <taxon>Actinomycetota</taxon>
        <taxon>Actinomycetes</taxon>
        <taxon>Streptosporangiales</taxon>
        <taxon>Thermomonosporaceae</taxon>
        <taxon>Actinomadura</taxon>
    </lineage>
</organism>
<proteinExistence type="predicted"/>
<gene>
    <name evidence="1" type="ORF">ACFPCY_38060</name>
</gene>
<comment type="caution">
    <text evidence="1">The sequence shown here is derived from an EMBL/GenBank/DDBJ whole genome shotgun (WGS) entry which is preliminary data.</text>
</comment>
<keyword evidence="2" id="KW-1185">Reference proteome</keyword>
<accession>A0ABV9UBC5</accession>
<name>A0ABV9UBC5_9ACTN</name>
<dbReference type="InterPro" id="IPR018561">
    <property type="entry name" value="AosR"/>
</dbReference>